<dbReference type="GO" id="GO:0080120">
    <property type="term" value="P:CAAX-box protein maturation"/>
    <property type="evidence" value="ECO:0007669"/>
    <property type="project" value="UniProtKB-ARBA"/>
</dbReference>
<feature type="transmembrane region" description="Helical" evidence="1">
    <location>
        <begin position="20"/>
        <end position="40"/>
    </location>
</feature>
<feature type="transmembrane region" description="Helical" evidence="1">
    <location>
        <begin position="168"/>
        <end position="188"/>
    </location>
</feature>
<feature type="transmembrane region" description="Helical" evidence="1">
    <location>
        <begin position="123"/>
        <end position="138"/>
    </location>
</feature>
<feature type="transmembrane region" description="Helical" evidence="1">
    <location>
        <begin position="145"/>
        <end position="162"/>
    </location>
</feature>
<feature type="transmembrane region" description="Helical" evidence="1">
    <location>
        <begin position="55"/>
        <end position="79"/>
    </location>
</feature>
<evidence type="ECO:0000256" key="1">
    <source>
        <dbReference type="SAM" id="Phobius"/>
    </source>
</evidence>
<dbReference type="InterPro" id="IPR052710">
    <property type="entry name" value="CAAX_protease"/>
</dbReference>
<sequence length="192" mass="21923">MSEDLNGITCDQRSQQERLILISFYFTQLLFILLSVPYLWWKNRLYVELAPFTEIHMWLVGVGVGGFIVAMEFVLIRLLPEHHFDDGGLNQLLFARRPWWHIMLIAVMAAIGEELLFRGLVQAWIGVWGTALLFALVHTRYLKKWVLVVFVTGVGTVFGLMVEWTGHLAPAVIAHAVVDFVMGCYLRYGAKG</sequence>
<evidence type="ECO:0000259" key="2">
    <source>
        <dbReference type="Pfam" id="PF02517"/>
    </source>
</evidence>
<dbReference type="Pfam" id="PF02517">
    <property type="entry name" value="Rce1-like"/>
    <property type="match status" value="1"/>
</dbReference>
<comment type="caution">
    <text evidence="3">The sequence shown here is derived from an EMBL/GenBank/DDBJ whole genome shotgun (WGS) entry which is preliminary data.</text>
</comment>
<dbReference type="EMBL" id="FXTU01000003">
    <property type="protein sequence ID" value="SMP20925.1"/>
    <property type="molecule type" value="Genomic_DNA"/>
</dbReference>
<keyword evidence="1" id="KW-0472">Membrane</keyword>
<keyword evidence="1" id="KW-1133">Transmembrane helix</keyword>
<proteinExistence type="predicted"/>
<name>A0AA45WP98_9BACL</name>
<dbReference type="InterPro" id="IPR003675">
    <property type="entry name" value="Rce1/LyrA-like_dom"/>
</dbReference>
<dbReference type="PANTHER" id="PTHR36435">
    <property type="entry name" value="SLR1288 PROTEIN"/>
    <property type="match status" value="1"/>
</dbReference>
<dbReference type="GO" id="GO:0004175">
    <property type="term" value="F:endopeptidase activity"/>
    <property type="evidence" value="ECO:0007669"/>
    <property type="project" value="UniProtKB-ARBA"/>
</dbReference>
<evidence type="ECO:0000313" key="4">
    <source>
        <dbReference type="Proteomes" id="UP001157946"/>
    </source>
</evidence>
<gene>
    <name evidence="3" type="ORF">SAMN06265361_103431</name>
</gene>
<reference evidence="3" key="1">
    <citation type="submission" date="2017-05" db="EMBL/GenBank/DDBJ databases">
        <authorList>
            <person name="Varghese N."/>
            <person name="Submissions S."/>
        </authorList>
    </citation>
    <scope>NUCLEOTIDE SEQUENCE</scope>
    <source>
        <strain evidence="3">DSM 45262</strain>
    </source>
</reference>
<dbReference type="AlphaFoldDB" id="A0AA45WP98"/>
<protein>
    <recommendedName>
        <fullName evidence="2">CAAX prenyl protease 2/Lysostaphin resistance protein A-like domain-containing protein</fullName>
    </recommendedName>
</protein>
<keyword evidence="4" id="KW-1185">Reference proteome</keyword>
<feature type="domain" description="CAAX prenyl protease 2/Lysostaphin resistance protein A-like" evidence="2">
    <location>
        <begin position="98"/>
        <end position="181"/>
    </location>
</feature>
<feature type="transmembrane region" description="Helical" evidence="1">
    <location>
        <begin position="99"/>
        <end position="117"/>
    </location>
</feature>
<accession>A0AA45WP98</accession>
<dbReference type="RefSeq" id="WP_102992256.1">
    <property type="nucleotide sequence ID" value="NZ_FXTU01000003.1"/>
</dbReference>
<dbReference type="PANTHER" id="PTHR36435:SF1">
    <property type="entry name" value="CAAX AMINO TERMINAL PROTEASE FAMILY PROTEIN"/>
    <property type="match status" value="1"/>
</dbReference>
<evidence type="ECO:0000313" key="3">
    <source>
        <dbReference type="EMBL" id="SMP20925.1"/>
    </source>
</evidence>
<organism evidence="3 4">
    <name type="scientific">Laceyella tengchongensis</name>
    <dbReference type="NCBI Taxonomy" id="574699"/>
    <lineage>
        <taxon>Bacteria</taxon>
        <taxon>Bacillati</taxon>
        <taxon>Bacillota</taxon>
        <taxon>Bacilli</taxon>
        <taxon>Bacillales</taxon>
        <taxon>Thermoactinomycetaceae</taxon>
        <taxon>Laceyella</taxon>
    </lineage>
</organism>
<keyword evidence="1" id="KW-0812">Transmembrane</keyword>
<dbReference type="Proteomes" id="UP001157946">
    <property type="component" value="Unassembled WGS sequence"/>
</dbReference>